<evidence type="ECO:0000313" key="1">
    <source>
        <dbReference type="EMBL" id="PZF78288.1"/>
    </source>
</evidence>
<gene>
    <name evidence="1" type="ORF">DK847_00220</name>
</gene>
<dbReference type="EMBL" id="QKVK01000001">
    <property type="protein sequence ID" value="PZF78288.1"/>
    <property type="molecule type" value="Genomic_DNA"/>
</dbReference>
<dbReference type="Proteomes" id="UP000248795">
    <property type="component" value="Unassembled WGS sequence"/>
</dbReference>
<accession>A0A2W2BDK8</accession>
<organism evidence="1 2">
    <name type="scientific">Aestuariivirga litoralis</name>
    <dbReference type="NCBI Taxonomy" id="2650924"/>
    <lineage>
        <taxon>Bacteria</taxon>
        <taxon>Pseudomonadati</taxon>
        <taxon>Pseudomonadota</taxon>
        <taxon>Alphaproteobacteria</taxon>
        <taxon>Hyphomicrobiales</taxon>
        <taxon>Aestuariivirgaceae</taxon>
        <taxon>Aestuariivirga</taxon>
    </lineage>
</organism>
<dbReference type="AlphaFoldDB" id="A0A2W2BDK8"/>
<sequence>MSNASYTVNEKRLLEILRKASGNELTSLEIVEKHYPEQERRPRYARQSVVCVLNSLVRKTRRYKNLDDFVVKKSDRAGPHPNNYWMETSDGYFKKLAPLFRVEKRTEHVTAKKPSNSKDEAISMKLPTALKARLENWIARQVDSPSPQQAIERVLNNYLPASPASEFVSSGFSE</sequence>
<protein>
    <submittedName>
        <fullName evidence="1">Uncharacterized protein</fullName>
    </submittedName>
</protein>
<proteinExistence type="predicted"/>
<reference evidence="2" key="1">
    <citation type="submission" date="2018-06" db="EMBL/GenBank/DDBJ databases">
        <title>Aestuariibacter litoralis strain KCTC 52945T.</title>
        <authorList>
            <person name="Li X."/>
            <person name="Salam N."/>
            <person name="Li J.-L."/>
            <person name="Chen Y.-M."/>
            <person name="Yang Z.-W."/>
            <person name="Zhang L.-Y."/>
            <person name="Han M.-X."/>
            <person name="Xiao M."/>
            <person name="Li W.-J."/>
        </authorList>
    </citation>
    <scope>NUCLEOTIDE SEQUENCE [LARGE SCALE GENOMIC DNA]</scope>
    <source>
        <strain evidence="2">KCTC 52945</strain>
    </source>
</reference>
<dbReference type="RefSeq" id="WP_111195616.1">
    <property type="nucleotide sequence ID" value="NZ_QKVK01000001.1"/>
</dbReference>
<keyword evidence="2" id="KW-1185">Reference proteome</keyword>
<evidence type="ECO:0000313" key="2">
    <source>
        <dbReference type="Proteomes" id="UP000248795"/>
    </source>
</evidence>
<comment type="caution">
    <text evidence="1">The sequence shown here is derived from an EMBL/GenBank/DDBJ whole genome shotgun (WGS) entry which is preliminary data.</text>
</comment>
<name>A0A2W2BDK8_9HYPH</name>